<comment type="similarity">
    <text evidence="2 6">Belongs to the FPP/GGPP synthase family.</text>
</comment>
<dbReference type="InterPro" id="IPR008949">
    <property type="entry name" value="Isoprenoid_synthase_dom_sf"/>
</dbReference>
<evidence type="ECO:0000256" key="1">
    <source>
        <dbReference type="ARBA" id="ARBA00001946"/>
    </source>
</evidence>
<name>A0A1P8F6P2_9CHLR</name>
<reference evidence="8" key="1">
    <citation type="submission" date="2016-11" db="EMBL/GenBank/DDBJ databases">
        <title>Dehalogenimonas formicexedens sp. nov., a chlorinated alkane respiring bacterium isolated from contaminated groundwater.</title>
        <authorList>
            <person name="Key T.A."/>
            <person name="Bowman K.S."/>
            <person name="Lee I."/>
            <person name="Chun J."/>
            <person name="Albuquerque L."/>
            <person name="da Costa M.S."/>
            <person name="Rainey F.A."/>
            <person name="Moe W.M."/>
        </authorList>
    </citation>
    <scope>NUCLEOTIDE SEQUENCE [LARGE SCALE GENOMIC DNA]</scope>
    <source>
        <strain evidence="8">NSZ-14</strain>
    </source>
</reference>
<dbReference type="InterPro" id="IPR000092">
    <property type="entry name" value="Polyprenyl_synt"/>
</dbReference>
<comment type="cofactor">
    <cofactor evidence="1">
        <name>Mg(2+)</name>
        <dbReference type="ChEBI" id="CHEBI:18420"/>
    </cofactor>
</comment>
<keyword evidence="8" id="KW-1185">Reference proteome</keyword>
<dbReference type="SFLD" id="SFLDG01211">
    <property type="entry name" value="Competence_Regulatory_Protein"/>
    <property type="match status" value="1"/>
</dbReference>
<evidence type="ECO:0000256" key="3">
    <source>
        <dbReference type="ARBA" id="ARBA00022679"/>
    </source>
</evidence>
<dbReference type="Gene3D" id="1.10.600.10">
    <property type="entry name" value="Farnesyl Diphosphate Synthase"/>
    <property type="match status" value="1"/>
</dbReference>
<evidence type="ECO:0000256" key="6">
    <source>
        <dbReference type="RuleBase" id="RU004466"/>
    </source>
</evidence>
<keyword evidence="3 6" id="KW-0808">Transferase</keyword>
<dbReference type="GO" id="GO:0008299">
    <property type="term" value="P:isoprenoid biosynthetic process"/>
    <property type="evidence" value="ECO:0007669"/>
    <property type="project" value="InterPro"/>
</dbReference>
<protein>
    <submittedName>
        <fullName evidence="7">Geranylgeranyl pyrophosphate synthase</fullName>
    </submittedName>
</protein>
<dbReference type="AlphaFoldDB" id="A0A1P8F6P2"/>
<keyword evidence="5" id="KW-0460">Magnesium</keyword>
<dbReference type="GO" id="GO:0046872">
    <property type="term" value="F:metal ion binding"/>
    <property type="evidence" value="ECO:0007669"/>
    <property type="project" value="UniProtKB-KW"/>
</dbReference>
<organism evidence="7 8">
    <name type="scientific">Dehalogenimonas formicexedens</name>
    <dbReference type="NCBI Taxonomy" id="1839801"/>
    <lineage>
        <taxon>Bacteria</taxon>
        <taxon>Bacillati</taxon>
        <taxon>Chloroflexota</taxon>
        <taxon>Dehalococcoidia</taxon>
        <taxon>Dehalococcoidales</taxon>
        <taxon>Dehalococcoidaceae</taxon>
        <taxon>Dehalogenimonas</taxon>
    </lineage>
</organism>
<evidence type="ECO:0000313" key="8">
    <source>
        <dbReference type="Proteomes" id="UP000185934"/>
    </source>
</evidence>
<dbReference type="RefSeq" id="WP_076003883.1">
    <property type="nucleotide sequence ID" value="NZ_CP018258.1"/>
</dbReference>
<dbReference type="STRING" id="1839801.Dform_00803"/>
<dbReference type="Pfam" id="PF00348">
    <property type="entry name" value="polyprenyl_synt"/>
    <property type="match status" value="1"/>
</dbReference>
<evidence type="ECO:0000256" key="2">
    <source>
        <dbReference type="ARBA" id="ARBA00006706"/>
    </source>
</evidence>
<dbReference type="SUPFAM" id="SSF48576">
    <property type="entry name" value="Terpenoid synthases"/>
    <property type="match status" value="1"/>
</dbReference>
<gene>
    <name evidence="7" type="ORF">Dform_00803</name>
</gene>
<evidence type="ECO:0000313" key="7">
    <source>
        <dbReference type="EMBL" id="APV44151.1"/>
    </source>
</evidence>
<evidence type="ECO:0000256" key="4">
    <source>
        <dbReference type="ARBA" id="ARBA00022723"/>
    </source>
</evidence>
<dbReference type="PANTHER" id="PTHR12001:SF69">
    <property type="entry name" value="ALL TRANS-POLYPRENYL-DIPHOSPHATE SYNTHASE PDSS1"/>
    <property type="match status" value="1"/>
</dbReference>
<dbReference type="KEGG" id="dfo:Dform_00803"/>
<keyword evidence="4" id="KW-0479">Metal-binding</keyword>
<dbReference type="EMBL" id="CP018258">
    <property type="protein sequence ID" value="APV44151.1"/>
    <property type="molecule type" value="Genomic_DNA"/>
</dbReference>
<dbReference type="GO" id="GO:0004659">
    <property type="term" value="F:prenyltransferase activity"/>
    <property type="evidence" value="ECO:0007669"/>
    <property type="project" value="InterPro"/>
</dbReference>
<dbReference type="SFLD" id="SFLDS00005">
    <property type="entry name" value="Isoprenoid_Synthase_Type_I"/>
    <property type="match status" value="1"/>
</dbReference>
<accession>A0A1P8F6P2</accession>
<proteinExistence type="inferred from homology"/>
<evidence type="ECO:0000256" key="5">
    <source>
        <dbReference type="ARBA" id="ARBA00022842"/>
    </source>
</evidence>
<dbReference type="Proteomes" id="UP000185934">
    <property type="component" value="Chromosome"/>
</dbReference>
<dbReference type="PANTHER" id="PTHR12001">
    <property type="entry name" value="GERANYLGERANYL PYROPHOSPHATE SYNTHASE"/>
    <property type="match status" value="1"/>
</dbReference>
<sequence>MESLSSNHDKKTGLLRKELEEILAPLVNMPDMFIPIKKALSTRLNDLIITTSQKPWPILPLTVAESISGKYEHVAPAAMAIQLLMAAGDVFDDIEDSDAIDSIPFTYGIPLAINLATTMLILGETALTSLKTKGNDPLDVSKVIKQINSYFTKSCIGQHFDLSNTSMDSTEKTYFDMIDLKSASQIECCCYAGAALSTADERIIDLLCLFGRNLGIAAQISNDIKGITNNNDIIKRKITLPLLFALRHSDKESIATLKNAYITESSNNSDCEMIKAILFNSGAMQYTSIQMSLYQENAKEIIPKLQNLGISTSPLSCFIN</sequence>
<dbReference type="CDD" id="cd00867">
    <property type="entry name" value="Trans_IPPS"/>
    <property type="match status" value="1"/>
</dbReference>
<dbReference type="InterPro" id="IPR033965">
    <property type="entry name" value="ComQ"/>
</dbReference>
<dbReference type="OrthoDB" id="160295at2"/>